<dbReference type="AlphaFoldDB" id="A0A378VVR3"/>
<gene>
    <name evidence="3" type="ORF">NCTC11421_01223</name>
</gene>
<feature type="signal peptide" evidence="2">
    <location>
        <begin position="1"/>
        <end position="34"/>
    </location>
</feature>
<keyword evidence="1" id="KW-0812">Transmembrane</keyword>
<proteinExistence type="predicted"/>
<keyword evidence="1" id="KW-0472">Membrane</keyword>
<sequence>MAFCFFESLAMSRNLLVRWLAVCLIPLATLAVFAANPPEDKPQHLINGIILACEATFLFKFVLFETIKHHLKQGFDLKRQTMFLFIPIVLLVVYCSTISARFSLFSRWL</sequence>
<organism evidence="3">
    <name type="scientific">Neisseria gonorrhoeae</name>
    <dbReference type="NCBI Taxonomy" id="485"/>
    <lineage>
        <taxon>Bacteria</taxon>
        <taxon>Pseudomonadati</taxon>
        <taxon>Pseudomonadota</taxon>
        <taxon>Betaproteobacteria</taxon>
        <taxon>Neisseriales</taxon>
        <taxon>Neisseriaceae</taxon>
        <taxon>Neisseria</taxon>
    </lineage>
</organism>
<reference evidence="3" key="1">
    <citation type="submission" date="2018-06" db="EMBL/GenBank/DDBJ databases">
        <authorList>
            <consortium name="Pathogen Informatics"/>
            <person name="Doyle S."/>
        </authorList>
    </citation>
    <scope>NUCLEOTIDE SEQUENCE [LARGE SCALE GENOMIC DNA]</scope>
    <source>
        <strain evidence="3">NCTC11421</strain>
    </source>
</reference>
<feature type="transmembrane region" description="Helical" evidence="1">
    <location>
        <begin position="44"/>
        <end position="63"/>
    </location>
</feature>
<name>A0A378VVR3_NEIGO</name>
<feature type="chain" id="PRO_5017069566" evidence="2">
    <location>
        <begin position="35"/>
        <end position="109"/>
    </location>
</feature>
<accession>A0A378VVR3</accession>
<evidence type="ECO:0000256" key="1">
    <source>
        <dbReference type="SAM" id="Phobius"/>
    </source>
</evidence>
<evidence type="ECO:0000313" key="3">
    <source>
        <dbReference type="EMBL" id="SUA21115.1"/>
    </source>
</evidence>
<protein>
    <submittedName>
        <fullName evidence="3">Membrane protein</fullName>
    </submittedName>
</protein>
<keyword evidence="1" id="KW-1133">Transmembrane helix</keyword>
<evidence type="ECO:0000256" key="2">
    <source>
        <dbReference type="SAM" id="SignalP"/>
    </source>
</evidence>
<dbReference type="EMBL" id="UGRI01000001">
    <property type="protein sequence ID" value="SUA21115.1"/>
    <property type="molecule type" value="Genomic_DNA"/>
</dbReference>
<keyword evidence="2" id="KW-0732">Signal</keyword>
<feature type="transmembrane region" description="Helical" evidence="1">
    <location>
        <begin position="83"/>
        <end position="104"/>
    </location>
</feature>